<organism evidence="1 2">
    <name type="scientific">Vagococcus lutrae</name>
    <dbReference type="NCBI Taxonomy" id="81947"/>
    <lineage>
        <taxon>Bacteria</taxon>
        <taxon>Bacillati</taxon>
        <taxon>Bacillota</taxon>
        <taxon>Bacilli</taxon>
        <taxon>Lactobacillales</taxon>
        <taxon>Enterococcaceae</taxon>
        <taxon>Vagococcus</taxon>
    </lineage>
</organism>
<geneLocation type="plasmid" evidence="1 2">
    <name>pK204-1-A</name>
</geneLocation>
<evidence type="ECO:0000313" key="1">
    <source>
        <dbReference type="EMBL" id="WCG23685.1"/>
    </source>
</evidence>
<protein>
    <submittedName>
        <fullName evidence="1">Uncharacterized protein</fullName>
    </submittedName>
</protein>
<dbReference type="AlphaFoldDB" id="A0AAE9XKB4"/>
<accession>A0AAE9XKB4</accession>
<dbReference type="RefSeq" id="WP_248848549.1">
    <property type="nucleotide sequence ID" value="NZ_CP097017.1"/>
</dbReference>
<evidence type="ECO:0000313" key="2">
    <source>
        <dbReference type="Proteomes" id="UP001179600"/>
    </source>
</evidence>
<proteinExistence type="predicted"/>
<dbReference type="Proteomes" id="UP001179600">
    <property type="component" value="Plasmid pK204-1-A"/>
</dbReference>
<gene>
    <name evidence="1" type="ORF">PML95_09945</name>
</gene>
<dbReference type="EMBL" id="CP116508">
    <property type="protein sequence ID" value="WCG23685.1"/>
    <property type="molecule type" value="Genomic_DNA"/>
</dbReference>
<name>A0AAE9XKB4_9ENTE</name>
<sequence>MFKIIDTQRESLIINERKGMFCVVERQDAKEFAKRYKCSVKTKREIYQDIEMLIGSGKKQIPLHEFMNELER</sequence>
<reference evidence="1" key="1">
    <citation type="submission" date="2023-01" db="EMBL/GenBank/DDBJ databases">
        <title>Oxazolidinone resistance genes in florfenicol resistant enterococci from beef cattle and veal calves at slaughter.</title>
        <authorList>
            <person name="Biggel M."/>
        </authorList>
    </citation>
    <scope>NUCLEOTIDE SEQUENCE</scope>
    <source>
        <strain evidence="1">K204-1</strain>
        <plasmid evidence="1">pK204-1-A</plasmid>
    </source>
</reference>
<keyword evidence="1" id="KW-0614">Plasmid</keyword>
<dbReference type="GeneID" id="72385614"/>